<dbReference type="GO" id="GO:0016020">
    <property type="term" value="C:membrane"/>
    <property type="evidence" value="ECO:0007669"/>
    <property type="project" value="InterPro"/>
</dbReference>
<evidence type="ECO:0000259" key="2">
    <source>
        <dbReference type="PROSITE" id="PS50268"/>
    </source>
</evidence>
<keyword evidence="4" id="KW-1185">Reference proteome</keyword>
<feature type="domain" description="Cadherin" evidence="2">
    <location>
        <begin position="183"/>
        <end position="293"/>
    </location>
</feature>
<gene>
    <name evidence="3" type="ORF">CUC53_13230</name>
</gene>
<dbReference type="GO" id="GO:0005509">
    <property type="term" value="F:calcium ion binding"/>
    <property type="evidence" value="ECO:0007669"/>
    <property type="project" value="InterPro"/>
</dbReference>
<dbReference type="EMBL" id="PGGC01000119">
    <property type="protein sequence ID" value="PJG58325.1"/>
    <property type="molecule type" value="Genomic_DNA"/>
</dbReference>
<feature type="signal peptide" evidence="1">
    <location>
        <begin position="1"/>
        <end position="31"/>
    </location>
</feature>
<dbReference type="PROSITE" id="PS50268">
    <property type="entry name" value="CADHERIN_2"/>
    <property type="match status" value="1"/>
</dbReference>
<dbReference type="GO" id="GO:0007156">
    <property type="term" value="P:homophilic cell adhesion via plasma membrane adhesion molecules"/>
    <property type="evidence" value="ECO:0007669"/>
    <property type="project" value="InterPro"/>
</dbReference>
<feature type="chain" id="PRO_5014190205" description="Cadherin domain-containing protein" evidence="1">
    <location>
        <begin position="32"/>
        <end position="363"/>
    </location>
</feature>
<evidence type="ECO:0000313" key="3">
    <source>
        <dbReference type="EMBL" id="PJG58325.1"/>
    </source>
</evidence>
<organism evidence="3 4">
    <name type="scientific">Aeromonas cavernicola</name>
    <dbReference type="NCBI Taxonomy" id="1006623"/>
    <lineage>
        <taxon>Bacteria</taxon>
        <taxon>Pseudomonadati</taxon>
        <taxon>Pseudomonadota</taxon>
        <taxon>Gammaproteobacteria</taxon>
        <taxon>Aeromonadales</taxon>
        <taxon>Aeromonadaceae</taxon>
        <taxon>Aeromonas</taxon>
    </lineage>
</organism>
<dbReference type="OrthoDB" id="573436at2"/>
<dbReference type="AlphaFoldDB" id="A0A2H9U2S9"/>
<dbReference type="Gene3D" id="2.60.40.2700">
    <property type="match status" value="1"/>
</dbReference>
<dbReference type="InterPro" id="IPR002126">
    <property type="entry name" value="Cadherin-like_dom"/>
</dbReference>
<accession>A0A2H9U2S9</accession>
<name>A0A2H9U2S9_9GAMM</name>
<reference evidence="3 4" key="1">
    <citation type="submission" date="2017-11" db="EMBL/GenBank/DDBJ databases">
        <title>Draft genome sequence of environmental isolate Aeromonas cavernicola sp. nov. MDC 2508.</title>
        <authorList>
            <person name="Colston S.M."/>
            <person name="Navarro A."/>
            <person name="Martinez-Murcia A.J."/>
            <person name="Graf J."/>
        </authorList>
    </citation>
    <scope>NUCLEOTIDE SEQUENCE [LARGE SCALE GENOMIC DNA]</scope>
    <source>
        <strain evidence="3 4">MDC 2508</strain>
    </source>
</reference>
<protein>
    <recommendedName>
        <fullName evidence="2">Cadherin domain-containing protein</fullName>
    </recommendedName>
</protein>
<sequence>MKKSIQTRPAFRRTALAAGLLAALLSHGATALTSTNTAGPIHGRQITVIDAPEIAGQTAGLAVTLPTVPGTDDADNDALVDWYYTWQVDGVDVGTEQLAGSISAIPAYQSTAADAGKKVTLKLRAVADERSYPEATRYSIASVSNAVTLVAGELEIGGEGPIDPNPEIPGSIGLDADGKGSGPENQEIKVDIGSSVTSSNPDANLEWSLGGADAGQFTVDENGVLTLKPQDAENPVDSDGNGTYVVEVTVTDPATGASDTVIVEITVVNVVEVATAVKVVNASGAEITGNPIVGDVLHTAVTLNDGAGEKRDRTDATYKWERRVARVVGSEGEWMTVSGETSPTYTVKAEDQGYEFRVDANGK</sequence>
<dbReference type="Gene3D" id="2.60.40.60">
    <property type="entry name" value="Cadherins"/>
    <property type="match status" value="1"/>
</dbReference>
<proteinExistence type="predicted"/>
<evidence type="ECO:0000313" key="4">
    <source>
        <dbReference type="Proteomes" id="UP000235861"/>
    </source>
</evidence>
<keyword evidence="1" id="KW-0732">Signal</keyword>
<comment type="caution">
    <text evidence="3">The sequence shown here is derived from an EMBL/GenBank/DDBJ whole genome shotgun (WGS) entry which is preliminary data.</text>
</comment>
<dbReference type="Proteomes" id="UP000235861">
    <property type="component" value="Unassembled WGS sequence"/>
</dbReference>
<dbReference type="RefSeq" id="WP_100294591.1">
    <property type="nucleotide sequence ID" value="NZ_PGGC01000119.1"/>
</dbReference>
<evidence type="ECO:0000256" key="1">
    <source>
        <dbReference type="SAM" id="SignalP"/>
    </source>
</evidence>